<dbReference type="GO" id="GO:0000271">
    <property type="term" value="P:polysaccharide biosynthetic process"/>
    <property type="evidence" value="ECO:0007669"/>
    <property type="project" value="InterPro"/>
</dbReference>
<dbReference type="InterPro" id="IPR017476">
    <property type="entry name" value="UDP-Glc/GDP-Man"/>
</dbReference>
<keyword evidence="7" id="KW-1185">Reference proteome</keyword>
<proteinExistence type="inferred from homology"/>
<name>A0A4Q7NT12_9ACTN</name>
<comment type="similarity">
    <text evidence="1 4">Belongs to the UDP-glucose/GDP-mannose dehydrogenase family.</text>
</comment>
<dbReference type="AlphaFoldDB" id="A0A4Q7NT12"/>
<dbReference type="GO" id="GO:0051287">
    <property type="term" value="F:NAD binding"/>
    <property type="evidence" value="ECO:0007669"/>
    <property type="project" value="InterPro"/>
</dbReference>
<reference evidence="6 7" key="1">
    <citation type="submission" date="2019-02" db="EMBL/GenBank/DDBJ databases">
        <title>Genomic Encyclopedia of Type Strains, Phase IV (KMG-IV): sequencing the most valuable type-strain genomes for metagenomic binning, comparative biology and taxonomic classification.</title>
        <authorList>
            <person name="Goeker M."/>
        </authorList>
    </citation>
    <scope>NUCLEOTIDE SEQUENCE [LARGE SCALE GENOMIC DNA]</scope>
    <source>
        <strain evidence="6 7">DSM 45622</strain>
    </source>
</reference>
<dbReference type="Pfam" id="PF00984">
    <property type="entry name" value="UDPG_MGDP_dh"/>
    <property type="match status" value="1"/>
</dbReference>
<feature type="domain" description="UDP-glucose/GDP-mannose dehydrogenase C-terminal" evidence="5">
    <location>
        <begin position="337"/>
        <end position="430"/>
    </location>
</feature>
<dbReference type="InterPro" id="IPR028359">
    <property type="entry name" value="UDP_ManNAc/GlcNAc_DH"/>
</dbReference>
<dbReference type="GO" id="GO:0016628">
    <property type="term" value="F:oxidoreductase activity, acting on the CH-CH group of donors, NAD or NADP as acceptor"/>
    <property type="evidence" value="ECO:0007669"/>
    <property type="project" value="InterPro"/>
</dbReference>
<dbReference type="PANTHER" id="PTHR43491:SF2">
    <property type="entry name" value="UDP-N-ACETYL-D-MANNOSAMINE DEHYDROGENASE"/>
    <property type="match status" value="1"/>
</dbReference>
<evidence type="ECO:0000256" key="3">
    <source>
        <dbReference type="ARBA" id="ARBA00023027"/>
    </source>
</evidence>
<evidence type="ECO:0000259" key="5">
    <source>
        <dbReference type="SMART" id="SM00984"/>
    </source>
</evidence>
<dbReference type="InterPro" id="IPR014026">
    <property type="entry name" value="UDP-Glc/GDP-Man_DH_dimer"/>
</dbReference>
<dbReference type="SUPFAM" id="SSF51735">
    <property type="entry name" value="NAD(P)-binding Rossmann-fold domains"/>
    <property type="match status" value="1"/>
</dbReference>
<comment type="caution">
    <text evidence="6">The sequence shown here is derived from an EMBL/GenBank/DDBJ whole genome shotgun (WGS) entry which is preliminary data.</text>
</comment>
<dbReference type="PIRSF" id="PIRSF500136">
    <property type="entry name" value="UDP_ManNAc_DH"/>
    <property type="match status" value="1"/>
</dbReference>
<organism evidence="6 7">
    <name type="scientific">Motilibacter rhizosphaerae</name>
    <dbReference type="NCBI Taxonomy" id="598652"/>
    <lineage>
        <taxon>Bacteria</taxon>
        <taxon>Bacillati</taxon>
        <taxon>Actinomycetota</taxon>
        <taxon>Actinomycetes</taxon>
        <taxon>Motilibacterales</taxon>
        <taxon>Motilibacteraceae</taxon>
        <taxon>Motilibacter</taxon>
    </lineage>
</organism>
<dbReference type="InterPro" id="IPR008927">
    <property type="entry name" value="6-PGluconate_DH-like_C_sf"/>
</dbReference>
<keyword evidence="3" id="KW-0520">NAD</keyword>
<protein>
    <submittedName>
        <fullName evidence="6">Nucleotide sugar dehydrogenase</fullName>
    </submittedName>
</protein>
<dbReference type="NCBIfam" id="TIGR03026">
    <property type="entry name" value="NDP-sugDHase"/>
    <property type="match status" value="1"/>
</dbReference>
<dbReference type="Pfam" id="PF03720">
    <property type="entry name" value="UDPG_MGDP_dh_C"/>
    <property type="match status" value="1"/>
</dbReference>
<dbReference type="GO" id="GO:0016616">
    <property type="term" value="F:oxidoreductase activity, acting on the CH-OH group of donors, NAD or NADP as acceptor"/>
    <property type="evidence" value="ECO:0007669"/>
    <property type="project" value="InterPro"/>
</dbReference>
<dbReference type="PANTHER" id="PTHR43491">
    <property type="entry name" value="UDP-N-ACETYL-D-MANNOSAMINE DEHYDROGENASE"/>
    <property type="match status" value="1"/>
</dbReference>
<evidence type="ECO:0000256" key="2">
    <source>
        <dbReference type="ARBA" id="ARBA00023002"/>
    </source>
</evidence>
<gene>
    <name evidence="6" type="ORF">EV189_1979</name>
</gene>
<sequence>MGDGQPRNRLSAMRITVVALGKIGLPLAVQFASKGHEVIGADVSERVVELVNAGQEPFPGEAHLQERLSELVPAGRLRATTDTAAAVAESDAVVVVVPLFVDAEGVPDFGWMDDATRAIARGLKPGTLVSYETTLPVGTTRTRFRPMLEEGSGLAADASEQGFALVFSPERVLTGRVFQDLRRYPKLVGGIDEASSVRGVAFYEAVLDFDERPDLPRANGVWDLGTSEASELAKLAETTYRDVNIGLANQFARFAGENGIDVMKVIEASNSQPYSHIHSPGIAVGGHCIPIYPRMYLWNDPAATVVRSAREANAGMPEYAVALLEGAYGDLSGARVAVLGAAYRGGVKETAFSGVFPTVTALRERGAEVLVHDPLYTDEELERLGFAAYHFGEPVDAAVVQADHADYRGLGADDLPGLKALVDGRRVTDAERFPGVVRRVIGAA</sequence>
<dbReference type="InterPro" id="IPR036220">
    <property type="entry name" value="UDP-Glc/GDP-Man_DH_C_sf"/>
</dbReference>
<evidence type="ECO:0000256" key="4">
    <source>
        <dbReference type="PIRNR" id="PIRNR000124"/>
    </source>
</evidence>
<evidence type="ECO:0000313" key="6">
    <source>
        <dbReference type="EMBL" id="RZS90195.1"/>
    </source>
</evidence>
<keyword evidence="2" id="KW-0560">Oxidoreductase</keyword>
<dbReference type="SMART" id="SM00984">
    <property type="entry name" value="UDPG_MGDP_dh_C"/>
    <property type="match status" value="1"/>
</dbReference>
<dbReference type="EMBL" id="SGXD01000002">
    <property type="protein sequence ID" value="RZS90195.1"/>
    <property type="molecule type" value="Genomic_DNA"/>
</dbReference>
<dbReference type="PIRSF" id="PIRSF000124">
    <property type="entry name" value="UDPglc_GDPman_dh"/>
    <property type="match status" value="1"/>
</dbReference>
<dbReference type="InterPro" id="IPR036291">
    <property type="entry name" value="NAD(P)-bd_dom_sf"/>
</dbReference>
<dbReference type="InterPro" id="IPR001732">
    <property type="entry name" value="UDP-Glc/GDP-Man_DH_N"/>
</dbReference>
<dbReference type="SUPFAM" id="SSF48179">
    <property type="entry name" value="6-phosphogluconate dehydrogenase C-terminal domain-like"/>
    <property type="match status" value="1"/>
</dbReference>
<dbReference type="Gene3D" id="3.40.50.720">
    <property type="entry name" value="NAD(P)-binding Rossmann-like Domain"/>
    <property type="match status" value="2"/>
</dbReference>
<dbReference type="Pfam" id="PF03721">
    <property type="entry name" value="UDPG_MGDP_dh_N"/>
    <property type="match status" value="1"/>
</dbReference>
<accession>A0A4Q7NT12</accession>
<evidence type="ECO:0000256" key="1">
    <source>
        <dbReference type="ARBA" id="ARBA00006601"/>
    </source>
</evidence>
<dbReference type="SUPFAM" id="SSF52413">
    <property type="entry name" value="UDP-glucose/GDP-mannose dehydrogenase C-terminal domain"/>
    <property type="match status" value="1"/>
</dbReference>
<evidence type="ECO:0000313" key="7">
    <source>
        <dbReference type="Proteomes" id="UP000293638"/>
    </source>
</evidence>
<dbReference type="Proteomes" id="UP000293638">
    <property type="component" value="Unassembled WGS sequence"/>
</dbReference>
<dbReference type="InterPro" id="IPR014027">
    <property type="entry name" value="UDP-Glc/GDP-Man_DH_C"/>
</dbReference>